<dbReference type="EMBL" id="CAJNOH010006179">
    <property type="protein sequence ID" value="CAF1424125.1"/>
    <property type="molecule type" value="Genomic_DNA"/>
</dbReference>
<organism evidence="2 3">
    <name type="scientific">Rotaria sordida</name>
    <dbReference type="NCBI Taxonomy" id="392033"/>
    <lineage>
        <taxon>Eukaryota</taxon>
        <taxon>Metazoa</taxon>
        <taxon>Spiralia</taxon>
        <taxon>Gnathifera</taxon>
        <taxon>Rotifera</taxon>
        <taxon>Eurotatoria</taxon>
        <taxon>Bdelloidea</taxon>
        <taxon>Philodinida</taxon>
        <taxon>Philodinidae</taxon>
        <taxon>Rotaria</taxon>
    </lineage>
</organism>
<gene>
    <name evidence="2" type="ORF">JXQ802_LOCUS51773</name>
    <name evidence="1" type="ORF">PYM288_LOCUS35518</name>
</gene>
<evidence type="ECO:0000313" key="1">
    <source>
        <dbReference type="EMBL" id="CAF1424125.1"/>
    </source>
</evidence>
<name>A0A816D6W1_9BILA</name>
<sequence length="149" mass="17258">MLNHLSTIHQRFISETGNNCHYSTFTRYVPDYVVKPSADEWGTCLCVTCLNPQMKLEKLQRIKSLYSVLKTLLLDGLTDITDLVTDEIKTKDFLDNLVKLKDEQFNITYTEWIKKKYDKSNVPVSTKTTFTSSIVDFITKFINEINVCT</sequence>
<evidence type="ECO:0000313" key="2">
    <source>
        <dbReference type="EMBL" id="CAF1630815.1"/>
    </source>
</evidence>
<evidence type="ECO:0000313" key="3">
    <source>
        <dbReference type="Proteomes" id="UP000663870"/>
    </source>
</evidence>
<dbReference type="Proteomes" id="UP000663870">
    <property type="component" value="Unassembled WGS sequence"/>
</dbReference>
<proteinExistence type="predicted"/>
<keyword evidence="3" id="KW-1185">Reference proteome</keyword>
<dbReference type="Proteomes" id="UP000663854">
    <property type="component" value="Unassembled WGS sequence"/>
</dbReference>
<reference evidence="2" key="1">
    <citation type="submission" date="2021-02" db="EMBL/GenBank/DDBJ databases">
        <authorList>
            <person name="Nowell W R."/>
        </authorList>
    </citation>
    <scope>NUCLEOTIDE SEQUENCE</scope>
</reference>
<dbReference type="EMBL" id="CAJNOL010007732">
    <property type="protein sequence ID" value="CAF1630815.1"/>
    <property type="molecule type" value="Genomic_DNA"/>
</dbReference>
<dbReference type="AlphaFoldDB" id="A0A816D6W1"/>
<comment type="caution">
    <text evidence="2">The sequence shown here is derived from an EMBL/GenBank/DDBJ whole genome shotgun (WGS) entry which is preliminary data.</text>
</comment>
<protein>
    <submittedName>
        <fullName evidence="2">Uncharacterized protein</fullName>
    </submittedName>
</protein>
<accession>A0A816D6W1</accession>